<accession>Q5P6D2</accession>
<protein>
    <submittedName>
        <fullName evidence="1">Uncharacterized protein</fullName>
    </submittedName>
</protein>
<organism evidence="1 2">
    <name type="scientific">Aromatoleum aromaticum (strain DSM 19018 / LMG 30748 / EbN1)</name>
    <name type="common">Azoarcus sp. (strain EbN1)</name>
    <dbReference type="NCBI Taxonomy" id="76114"/>
    <lineage>
        <taxon>Bacteria</taxon>
        <taxon>Pseudomonadati</taxon>
        <taxon>Pseudomonadota</taxon>
        <taxon>Betaproteobacteria</taxon>
        <taxon>Rhodocyclales</taxon>
        <taxon>Rhodocyclaceae</taxon>
        <taxon>Aromatoleum</taxon>
    </lineage>
</organism>
<dbReference type="KEGG" id="eba:ebA1853"/>
<dbReference type="EMBL" id="CR555306">
    <property type="protein sequence ID" value="CAI07129.1"/>
    <property type="molecule type" value="Genomic_DNA"/>
</dbReference>
<name>Q5P6D2_AROAE</name>
<dbReference type="HOGENOM" id="CLU_2434481_0_0_4"/>
<dbReference type="Proteomes" id="UP000006552">
    <property type="component" value="Chromosome"/>
</dbReference>
<evidence type="ECO:0000313" key="2">
    <source>
        <dbReference type="Proteomes" id="UP000006552"/>
    </source>
</evidence>
<dbReference type="RefSeq" id="WP_011236854.1">
    <property type="nucleotide sequence ID" value="NC_006513.1"/>
</dbReference>
<dbReference type="AlphaFoldDB" id="Q5P6D2"/>
<keyword evidence="2" id="KW-1185">Reference proteome</keyword>
<evidence type="ECO:0000313" key="1">
    <source>
        <dbReference type="EMBL" id="CAI07129.1"/>
    </source>
</evidence>
<dbReference type="STRING" id="76114.ebA1853"/>
<gene>
    <name evidence="1" type="ORF">ebA1853</name>
</gene>
<sequence length="90" mass="10121">MSHESSDVYKQARERVRELIKNAPAIDVLALADLRAAIETVGDELHSKQELVSGKELATRVEFVLRCFQQGRELDRTSKRVPDSAARDEA</sequence>
<reference evidence="1 2" key="1">
    <citation type="journal article" date="2005" name="Arch. Microbiol.">
        <title>The genome sequence of an anaerobic aromatic-degrading denitrifying bacterium, strain EbN1.</title>
        <authorList>
            <person name="Rabus R."/>
            <person name="Kube M."/>
            <person name="Heider J."/>
            <person name="Beck A."/>
            <person name="Heitmann K."/>
            <person name="Widdel F."/>
            <person name="Reinhardt R."/>
        </authorList>
    </citation>
    <scope>NUCLEOTIDE SEQUENCE [LARGE SCALE GENOMIC DNA]</scope>
    <source>
        <strain evidence="1 2">EbN1</strain>
    </source>
</reference>
<proteinExistence type="predicted"/>